<reference evidence="2 3" key="1">
    <citation type="journal article" date="2014" name="Am. J. Bot.">
        <title>Genome assembly and annotation for red clover (Trifolium pratense; Fabaceae).</title>
        <authorList>
            <person name="Istvanek J."/>
            <person name="Jaros M."/>
            <person name="Krenek A."/>
            <person name="Repkova J."/>
        </authorList>
    </citation>
    <scope>NUCLEOTIDE SEQUENCE [LARGE SCALE GENOMIC DNA]</scope>
    <source>
        <strain evidence="3">cv. Tatra</strain>
        <tissue evidence="2">Young leaves</tissue>
    </source>
</reference>
<comment type="caution">
    <text evidence="2">The sequence shown here is derived from an EMBL/GenBank/DDBJ whole genome shotgun (WGS) entry which is preliminary data.</text>
</comment>
<proteinExistence type="predicted"/>
<feature type="compositionally biased region" description="Basic and acidic residues" evidence="1">
    <location>
        <begin position="1"/>
        <end position="10"/>
    </location>
</feature>
<dbReference type="AlphaFoldDB" id="A0A2K3KM30"/>
<dbReference type="EMBL" id="ASHM01206991">
    <property type="protein sequence ID" value="PNX67293.1"/>
    <property type="molecule type" value="Genomic_DNA"/>
</dbReference>
<evidence type="ECO:0000256" key="1">
    <source>
        <dbReference type="SAM" id="MobiDB-lite"/>
    </source>
</evidence>
<feature type="compositionally biased region" description="Polar residues" evidence="1">
    <location>
        <begin position="11"/>
        <end position="35"/>
    </location>
</feature>
<feature type="non-terminal residue" evidence="2">
    <location>
        <position position="55"/>
    </location>
</feature>
<feature type="region of interest" description="Disordered" evidence="1">
    <location>
        <begin position="1"/>
        <end position="36"/>
    </location>
</feature>
<sequence length="55" mass="6079">MSGTEIHKTVENTSNTKTSSMTPSTVTVHETSSPPVSIKLDGANYRIWSQIMEMH</sequence>
<name>A0A2K3KM30_TRIPR</name>
<evidence type="ECO:0008006" key="4">
    <source>
        <dbReference type="Google" id="ProtNLM"/>
    </source>
</evidence>
<dbReference type="Proteomes" id="UP000236291">
    <property type="component" value="Unassembled WGS sequence"/>
</dbReference>
<evidence type="ECO:0000313" key="2">
    <source>
        <dbReference type="EMBL" id="PNX67293.1"/>
    </source>
</evidence>
<protein>
    <recommendedName>
        <fullName evidence="4">Retrotransposon Copia-like N-terminal domain-containing protein</fullName>
    </recommendedName>
</protein>
<accession>A0A2K3KM30</accession>
<evidence type="ECO:0000313" key="3">
    <source>
        <dbReference type="Proteomes" id="UP000236291"/>
    </source>
</evidence>
<organism evidence="2 3">
    <name type="scientific">Trifolium pratense</name>
    <name type="common">Red clover</name>
    <dbReference type="NCBI Taxonomy" id="57577"/>
    <lineage>
        <taxon>Eukaryota</taxon>
        <taxon>Viridiplantae</taxon>
        <taxon>Streptophyta</taxon>
        <taxon>Embryophyta</taxon>
        <taxon>Tracheophyta</taxon>
        <taxon>Spermatophyta</taxon>
        <taxon>Magnoliopsida</taxon>
        <taxon>eudicotyledons</taxon>
        <taxon>Gunneridae</taxon>
        <taxon>Pentapetalae</taxon>
        <taxon>rosids</taxon>
        <taxon>fabids</taxon>
        <taxon>Fabales</taxon>
        <taxon>Fabaceae</taxon>
        <taxon>Papilionoideae</taxon>
        <taxon>50 kb inversion clade</taxon>
        <taxon>NPAAA clade</taxon>
        <taxon>Hologalegina</taxon>
        <taxon>IRL clade</taxon>
        <taxon>Trifolieae</taxon>
        <taxon>Trifolium</taxon>
    </lineage>
</organism>
<reference evidence="2 3" key="2">
    <citation type="journal article" date="2017" name="Front. Plant Sci.">
        <title>Gene Classification and Mining of Molecular Markers Useful in Red Clover (Trifolium pratense) Breeding.</title>
        <authorList>
            <person name="Istvanek J."/>
            <person name="Dluhosova J."/>
            <person name="Dluhos P."/>
            <person name="Patkova L."/>
            <person name="Nedelnik J."/>
            <person name="Repkova J."/>
        </authorList>
    </citation>
    <scope>NUCLEOTIDE SEQUENCE [LARGE SCALE GENOMIC DNA]</scope>
    <source>
        <strain evidence="3">cv. Tatra</strain>
        <tissue evidence="2">Young leaves</tissue>
    </source>
</reference>
<gene>
    <name evidence="2" type="ORF">L195_g063449</name>
</gene>